<dbReference type="AlphaFoldDB" id="A0A498SVX5"/>
<proteinExistence type="predicted"/>
<reference evidence="1 2" key="1">
    <citation type="submission" date="2018-08" db="EMBL/GenBank/DDBJ databases">
        <authorList>
            <person name="Laetsch R D."/>
            <person name="Stevens L."/>
            <person name="Kumar S."/>
            <person name="Blaxter L. M."/>
        </authorList>
    </citation>
    <scope>NUCLEOTIDE SEQUENCE [LARGE SCALE GENOMIC DNA]</scope>
</reference>
<feature type="non-terminal residue" evidence="1">
    <location>
        <position position="1"/>
    </location>
</feature>
<evidence type="ECO:0000313" key="1">
    <source>
        <dbReference type="EMBL" id="VBB32943.1"/>
    </source>
</evidence>
<sequence length="52" mass="6018">HSSEGMYAREAGPFRRLAYSLTAFDVTVLQCMRRPTSREREEEVALQNTKID</sequence>
<keyword evidence="2" id="KW-1185">Reference proteome</keyword>
<evidence type="ECO:0000313" key="2">
    <source>
        <dbReference type="Proteomes" id="UP000276991"/>
    </source>
</evidence>
<dbReference type="Proteomes" id="UP000276991">
    <property type="component" value="Unassembled WGS sequence"/>
</dbReference>
<protein>
    <submittedName>
        <fullName evidence="1">Uncharacterized protein</fullName>
    </submittedName>
</protein>
<accession>A0A498SVX5</accession>
<gene>
    <name evidence="1" type="ORF">NAV_LOCUS7734</name>
</gene>
<organism evidence="1 2">
    <name type="scientific">Acanthocheilonema viteae</name>
    <name type="common">Filarial nematode worm</name>
    <name type="synonym">Dipetalonema viteae</name>
    <dbReference type="NCBI Taxonomy" id="6277"/>
    <lineage>
        <taxon>Eukaryota</taxon>
        <taxon>Metazoa</taxon>
        <taxon>Ecdysozoa</taxon>
        <taxon>Nematoda</taxon>
        <taxon>Chromadorea</taxon>
        <taxon>Rhabditida</taxon>
        <taxon>Spirurina</taxon>
        <taxon>Spiruromorpha</taxon>
        <taxon>Filarioidea</taxon>
        <taxon>Onchocercidae</taxon>
        <taxon>Acanthocheilonema</taxon>
    </lineage>
</organism>
<dbReference type="EMBL" id="UPTC01002034">
    <property type="protein sequence ID" value="VBB32943.1"/>
    <property type="molecule type" value="Genomic_DNA"/>
</dbReference>
<name>A0A498SVX5_ACAVI</name>